<dbReference type="CDD" id="cd02440">
    <property type="entry name" value="AdoMet_MTases"/>
    <property type="match status" value="1"/>
</dbReference>
<evidence type="ECO:0000256" key="3">
    <source>
        <dbReference type="RuleBase" id="RU362026"/>
    </source>
</evidence>
<comment type="similarity">
    <text evidence="3">Belongs to the N(4)/N(6)-methyltransferase family.</text>
</comment>
<keyword evidence="1 3" id="KW-0489">Methyltransferase</keyword>
<dbReference type="Gene3D" id="3.40.50.150">
    <property type="entry name" value="Vaccinia Virus protein VP39"/>
    <property type="match status" value="2"/>
</dbReference>
<proteinExistence type="inferred from homology"/>
<organism evidence="5">
    <name type="scientific">Fervidicoccus fontis</name>
    <dbReference type="NCBI Taxonomy" id="683846"/>
    <lineage>
        <taxon>Archaea</taxon>
        <taxon>Thermoproteota</taxon>
        <taxon>Thermoprotei</taxon>
        <taxon>Fervidicoccales</taxon>
        <taxon>Fervidicoccaceae</taxon>
        <taxon>Fervidicoccus</taxon>
    </lineage>
</organism>
<dbReference type="EC" id="2.1.1.113" evidence="3"/>
<comment type="catalytic activity">
    <reaction evidence="3">
        <text>a 2'-deoxycytidine in DNA + S-adenosyl-L-methionine = an N(4)-methyl-2'-deoxycytidine in DNA + S-adenosyl-L-homocysteine + H(+)</text>
        <dbReference type="Rhea" id="RHEA:16857"/>
        <dbReference type="Rhea" id="RHEA-COMP:11369"/>
        <dbReference type="Rhea" id="RHEA-COMP:13674"/>
        <dbReference type="ChEBI" id="CHEBI:15378"/>
        <dbReference type="ChEBI" id="CHEBI:57856"/>
        <dbReference type="ChEBI" id="CHEBI:59789"/>
        <dbReference type="ChEBI" id="CHEBI:85452"/>
        <dbReference type="ChEBI" id="CHEBI:137933"/>
        <dbReference type="EC" id="2.1.1.113"/>
    </reaction>
</comment>
<evidence type="ECO:0000259" key="4">
    <source>
        <dbReference type="Pfam" id="PF01555"/>
    </source>
</evidence>
<evidence type="ECO:0000256" key="1">
    <source>
        <dbReference type="ARBA" id="ARBA00022603"/>
    </source>
</evidence>
<dbReference type="InterPro" id="IPR001091">
    <property type="entry name" value="RM_Methyltransferase"/>
</dbReference>
<dbReference type="GO" id="GO:0016423">
    <property type="term" value="F:tRNA (guanine) methyltransferase activity"/>
    <property type="evidence" value="ECO:0007669"/>
    <property type="project" value="TreeGrafter"/>
</dbReference>
<dbReference type="EMBL" id="DTLS01000138">
    <property type="protein sequence ID" value="HGZ60504.1"/>
    <property type="molecule type" value="Genomic_DNA"/>
</dbReference>
<feature type="domain" description="DNA methylase N-4/N-6" evidence="4">
    <location>
        <begin position="38"/>
        <end position="122"/>
    </location>
</feature>
<dbReference type="GO" id="GO:0030488">
    <property type="term" value="P:tRNA methylation"/>
    <property type="evidence" value="ECO:0007669"/>
    <property type="project" value="TreeGrafter"/>
</dbReference>
<keyword evidence="3" id="KW-0680">Restriction system</keyword>
<gene>
    <name evidence="5" type="ORF">ENW83_04785</name>
</gene>
<keyword evidence="3" id="KW-0949">S-adenosyl-L-methionine</keyword>
<name>A0A7J3SLQ5_9CREN</name>
<dbReference type="InterPro" id="IPR029063">
    <property type="entry name" value="SAM-dependent_MTases_sf"/>
</dbReference>
<dbReference type="SUPFAM" id="SSF53335">
    <property type="entry name" value="S-adenosyl-L-methionine-dependent methyltransferases"/>
    <property type="match status" value="2"/>
</dbReference>
<dbReference type="GO" id="GO:0008170">
    <property type="term" value="F:N-methyltransferase activity"/>
    <property type="evidence" value="ECO:0007669"/>
    <property type="project" value="InterPro"/>
</dbReference>
<comment type="caution">
    <text evidence="5">The sequence shown here is derived from an EMBL/GenBank/DDBJ whole genome shotgun (WGS) entry which is preliminary data.</text>
</comment>
<dbReference type="GO" id="GO:0009307">
    <property type="term" value="P:DNA restriction-modification system"/>
    <property type="evidence" value="ECO:0007669"/>
    <property type="project" value="UniProtKB-KW"/>
</dbReference>
<dbReference type="PRINTS" id="PR00508">
    <property type="entry name" value="S21N4MTFRASE"/>
</dbReference>
<protein>
    <recommendedName>
        <fullName evidence="3">Type II methyltransferase</fullName>
        <ecNumber evidence="3">2.1.1.113</ecNumber>
    </recommendedName>
    <alternativeName>
        <fullName evidence="3">N-4 cytosine-specific methyltransferase</fullName>
    </alternativeName>
</protein>
<dbReference type="GO" id="GO:0003677">
    <property type="term" value="F:DNA binding"/>
    <property type="evidence" value="ECO:0007669"/>
    <property type="project" value="InterPro"/>
</dbReference>
<accession>A0A7J3SLQ5</accession>
<dbReference type="Pfam" id="PF01555">
    <property type="entry name" value="N6_N4_Mtase"/>
    <property type="match status" value="2"/>
</dbReference>
<dbReference type="PANTHER" id="PTHR14911">
    <property type="entry name" value="THUMP DOMAIN-CONTAINING"/>
    <property type="match status" value="1"/>
</dbReference>
<sequence length="292" mass="33713">MREVTFEDFLEFRGNHATVVIGEKEFSLTVPKPKKVEPESFEIESTTVWSFPERGKWATHKYNASYRGNWAPQVARNLIILYSEEGERVLDPFMGSGTTIIECMLLKRKCIGIDINEKAVMLAWSRLEPLLKNDREVRLFKGDARRLDLIEDESIDFVAGHPPYANIIKYSKSVDGNGDLSRLKLESYLESMGDVAKELYRILKPGKMAAIMIGDARSKKHVIPLGYMVMKEFLRAGFTLREHIIKVQHNMVGTIPWMKRNRGFLLLKHEHIFLFEKAVERYAYSRDLPLST</sequence>
<dbReference type="PANTHER" id="PTHR14911:SF21">
    <property type="entry name" value="N2-METHYLGUANOSINE TRNA METHYLTRANSFERASE"/>
    <property type="match status" value="1"/>
</dbReference>
<dbReference type="AlphaFoldDB" id="A0A7J3SLQ5"/>
<evidence type="ECO:0000256" key="2">
    <source>
        <dbReference type="ARBA" id="ARBA00022679"/>
    </source>
</evidence>
<reference evidence="5" key="1">
    <citation type="journal article" date="2020" name="mSystems">
        <title>Genome- and Community-Level Interaction Insights into Carbon Utilization and Element Cycling Functions of Hydrothermarchaeota in Hydrothermal Sediment.</title>
        <authorList>
            <person name="Zhou Z."/>
            <person name="Liu Y."/>
            <person name="Xu W."/>
            <person name="Pan J."/>
            <person name="Luo Z.H."/>
            <person name="Li M."/>
        </authorList>
    </citation>
    <scope>NUCLEOTIDE SEQUENCE [LARGE SCALE GENOMIC DNA]</scope>
    <source>
        <strain evidence="5">SpSt-885</strain>
    </source>
</reference>
<evidence type="ECO:0000313" key="5">
    <source>
        <dbReference type="EMBL" id="HGZ60504.1"/>
    </source>
</evidence>
<dbReference type="InterPro" id="IPR002941">
    <property type="entry name" value="DNA_methylase_N4/N6"/>
</dbReference>
<feature type="domain" description="DNA methylase N-4/N-6" evidence="4">
    <location>
        <begin position="155"/>
        <end position="285"/>
    </location>
</feature>
<dbReference type="GO" id="GO:0015667">
    <property type="term" value="F:site-specific DNA-methyltransferase (cytosine-N4-specific) activity"/>
    <property type="evidence" value="ECO:0007669"/>
    <property type="project" value="UniProtKB-EC"/>
</dbReference>
<keyword evidence="2 5" id="KW-0808">Transferase</keyword>